<dbReference type="RefSeq" id="WP_244707300.1">
    <property type="nucleotide sequence ID" value="NZ_CP095010.1"/>
</dbReference>
<reference evidence="2" key="3">
    <citation type="submission" date="2023-12" db="EMBL/GenBank/DDBJ databases">
        <authorList>
            <person name="Sun Q."/>
            <person name="Inoue M."/>
        </authorList>
    </citation>
    <scope>NUCLEOTIDE SEQUENCE</scope>
    <source>
        <strain evidence="2">JCM 12289</strain>
    </source>
</reference>
<dbReference type="InterPro" id="IPR046139">
    <property type="entry name" value="DUF6141"/>
</dbReference>
<evidence type="ECO:0000313" key="3">
    <source>
        <dbReference type="EMBL" id="UOO97600.1"/>
    </source>
</evidence>
<sequence>MGTSETFEETQRFGQPWIWLLIGAVGIVSVIASAGVGLVIVVAIAALFWLVRLTTEVREDGVYVRFAPFHRSFREIRFDEIESCEVTEFDLLTYGGIGIRWTPSTIAYMTARGRGVELQRDGEKSVVIGSQRADELVAEIDGRL</sequence>
<accession>A0AAV3SLG0</accession>
<dbReference type="AlphaFoldDB" id="A0AAV3SLG0"/>
<reference evidence="2" key="1">
    <citation type="journal article" date="2014" name="Int. J. Syst. Evol. Microbiol.">
        <title>Complete genome sequence of Corynebacterium casei LMG S-19264T (=DSM 44701T), isolated from a smear-ripened cheese.</title>
        <authorList>
            <consortium name="US DOE Joint Genome Institute (JGI-PGF)"/>
            <person name="Walter F."/>
            <person name="Albersmeier A."/>
            <person name="Kalinowski J."/>
            <person name="Ruckert C."/>
        </authorList>
    </citation>
    <scope>NUCLEOTIDE SEQUENCE</scope>
    <source>
        <strain evidence="2">JCM 12289</strain>
    </source>
</reference>
<name>A0AAV3SLG0_HALDO</name>
<dbReference type="EMBL" id="BAAADN010000064">
    <property type="protein sequence ID" value="GAA0473731.1"/>
    <property type="molecule type" value="Genomic_DNA"/>
</dbReference>
<reference evidence="3" key="2">
    <citation type="submission" date="2022-04" db="EMBL/GenBank/DDBJ databases">
        <title>Sequencing and genomic assembly of Halococcus dombrowskii.</title>
        <authorList>
            <person name="Lim S.W."/>
            <person name="MacLea K.S."/>
        </authorList>
    </citation>
    <scope>NUCLEOTIDE SEQUENCE</scope>
    <source>
        <strain evidence="3">H4</strain>
        <plasmid evidence="3">unnamed5</plasmid>
    </source>
</reference>
<feature type="transmembrane region" description="Helical" evidence="1">
    <location>
        <begin position="17"/>
        <end position="50"/>
    </location>
</feature>
<geneLocation type="plasmid" evidence="3 4">
    <name>unnamed5</name>
</geneLocation>
<keyword evidence="1" id="KW-0472">Membrane</keyword>
<gene>
    <name evidence="2" type="ORF">GCM10008985_33090</name>
    <name evidence="3" type="ORF">MUK72_19895</name>
</gene>
<evidence type="ECO:0000313" key="5">
    <source>
        <dbReference type="Proteomes" id="UP001500962"/>
    </source>
</evidence>
<dbReference type="Proteomes" id="UP000830542">
    <property type="component" value="Plasmid unnamed5"/>
</dbReference>
<protein>
    <submittedName>
        <fullName evidence="3">DUF6141 family protein</fullName>
    </submittedName>
</protein>
<keyword evidence="1" id="KW-0812">Transmembrane</keyword>
<evidence type="ECO:0000313" key="4">
    <source>
        <dbReference type="Proteomes" id="UP000830542"/>
    </source>
</evidence>
<dbReference type="GeneID" id="71764161"/>
<dbReference type="Proteomes" id="UP001500962">
    <property type="component" value="Unassembled WGS sequence"/>
</dbReference>
<evidence type="ECO:0000256" key="1">
    <source>
        <dbReference type="SAM" id="Phobius"/>
    </source>
</evidence>
<dbReference type="Pfam" id="PF19638">
    <property type="entry name" value="DUF6141"/>
    <property type="match status" value="1"/>
</dbReference>
<evidence type="ECO:0000313" key="2">
    <source>
        <dbReference type="EMBL" id="GAA0473731.1"/>
    </source>
</evidence>
<keyword evidence="1" id="KW-1133">Transmembrane helix</keyword>
<keyword evidence="3" id="KW-0614">Plasmid</keyword>
<dbReference type="KEGG" id="hdo:MUK72_19895"/>
<dbReference type="EMBL" id="CP095010">
    <property type="protein sequence ID" value="UOO97600.1"/>
    <property type="molecule type" value="Genomic_DNA"/>
</dbReference>
<keyword evidence="4" id="KW-1185">Reference proteome</keyword>
<proteinExistence type="predicted"/>
<organism evidence="2 5">
    <name type="scientific">Halococcus dombrowskii</name>
    <dbReference type="NCBI Taxonomy" id="179637"/>
    <lineage>
        <taxon>Archaea</taxon>
        <taxon>Methanobacteriati</taxon>
        <taxon>Methanobacteriota</taxon>
        <taxon>Stenosarchaea group</taxon>
        <taxon>Halobacteria</taxon>
        <taxon>Halobacteriales</taxon>
        <taxon>Halococcaceae</taxon>
        <taxon>Halococcus</taxon>
    </lineage>
</organism>